<comment type="subcellular location">
    <subcellularLocation>
        <location evidence="1">Cytoplasm</location>
    </subcellularLocation>
</comment>
<reference evidence="8" key="1">
    <citation type="journal article" date="2020" name="Stud. Mycol.">
        <title>101 Dothideomycetes genomes: a test case for predicting lifestyles and emergence of pathogens.</title>
        <authorList>
            <person name="Haridas S."/>
            <person name="Albert R."/>
            <person name="Binder M."/>
            <person name="Bloem J."/>
            <person name="Labutti K."/>
            <person name="Salamov A."/>
            <person name="Andreopoulos B."/>
            <person name="Baker S."/>
            <person name="Barry K."/>
            <person name="Bills G."/>
            <person name="Bluhm B."/>
            <person name="Cannon C."/>
            <person name="Castanera R."/>
            <person name="Culley D."/>
            <person name="Daum C."/>
            <person name="Ezra D."/>
            <person name="Gonzalez J."/>
            <person name="Henrissat B."/>
            <person name="Kuo A."/>
            <person name="Liang C."/>
            <person name="Lipzen A."/>
            <person name="Lutzoni F."/>
            <person name="Magnuson J."/>
            <person name="Mondo S."/>
            <person name="Nolan M."/>
            <person name="Ohm R."/>
            <person name="Pangilinan J."/>
            <person name="Park H.-J."/>
            <person name="Ramirez L."/>
            <person name="Alfaro M."/>
            <person name="Sun H."/>
            <person name="Tritt A."/>
            <person name="Yoshinaga Y."/>
            <person name="Zwiers L.-H."/>
            <person name="Turgeon B."/>
            <person name="Goodwin S."/>
            <person name="Spatafora J."/>
            <person name="Crous P."/>
            <person name="Grigoriev I."/>
        </authorList>
    </citation>
    <scope>NUCLEOTIDE SEQUENCE</scope>
    <source>
        <strain evidence="8">CBS 260.36</strain>
    </source>
</reference>
<feature type="compositionally biased region" description="Polar residues" evidence="7">
    <location>
        <begin position="507"/>
        <end position="519"/>
    </location>
</feature>
<feature type="compositionally biased region" description="Polar residues" evidence="7">
    <location>
        <begin position="28"/>
        <end position="41"/>
    </location>
</feature>
<keyword evidence="5 6" id="KW-0175">Coiled coil</keyword>
<dbReference type="Proteomes" id="UP000799439">
    <property type="component" value="Unassembled WGS sequence"/>
</dbReference>
<dbReference type="SUPFAM" id="SSF117281">
    <property type="entry name" value="Kelch motif"/>
    <property type="match status" value="1"/>
</dbReference>
<evidence type="ECO:0000256" key="2">
    <source>
        <dbReference type="ARBA" id="ARBA00022441"/>
    </source>
</evidence>
<protein>
    <submittedName>
        <fullName evidence="8">Uncharacterized protein</fullName>
    </submittedName>
</protein>
<evidence type="ECO:0000313" key="9">
    <source>
        <dbReference type="Proteomes" id="UP000799439"/>
    </source>
</evidence>
<evidence type="ECO:0000256" key="5">
    <source>
        <dbReference type="ARBA" id="ARBA00023054"/>
    </source>
</evidence>
<feature type="coiled-coil region" evidence="6">
    <location>
        <begin position="1112"/>
        <end position="1199"/>
    </location>
</feature>
<feature type="region of interest" description="Disordered" evidence="7">
    <location>
        <begin position="1480"/>
        <end position="1516"/>
    </location>
</feature>
<feature type="compositionally biased region" description="Polar residues" evidence="7">
    <location>
        <begin position="66"/>
        <end position="86"/>
    </location>
</feature>
<feature type="coiled-coil region" evidence="6">
    <location>
        <begin position="1295"/>
        <end position="1329"/>
    </location>
</feature>
<dbReference type="OrthoDB" id="45365at2759"/>
<keyword evidence="3" id="KW-0963">Cytoplasm</keyword>
<feature type="compositionally biased region" description="Polar residues" evidence="7">
    <location>
        <begin position="615"/>
        <end position="625"/>
    </location>
</feature>
<feature type="region of interest" description="Disordered" evidence="7">
    <location>
        <begin position="1217"/>
        <end position="1241"/>
    </location>
</feature>
<feature type="region of interest" description="Disordered" evidence="7">
    <location>
        <begin position="476"/>
        <end position="751"/>
    </location>
</feature>
<gene>
    <name evidence="8" type="ORF">K461DRAFT_295758</name>
</gene>
<dbReference type="Pfam" id="PF24681">
    <property type="entry name" value="Kelch_KLHDC2_KLHL20_DRC7"/>
    <property type="match status" value="1"/>
</dbReference>
<dbReference type="PANTHER" id="PTHR46093:SF18">
    <property type="entry name" value="FIBRONECTIN TYPE-III DOMAIN-CONTAINING PROTEIN"/>
    <property type="match status" value="1"/>
</dbReference>
<feature type="compositionally biased region" description="Polar residues" evidence="7">
    <location>
        <begin position="579"/>
        <end position="601"/>
    </location>
</feature>
<comment type="caution">
    <text evidence="8">The sequence shown here is derived from an EMBL/GenBank/DDBJ whole genome shotgun (WGS) entry which is preliminary data.</text>
</comment>
<proteinExistence type="predicted"/>
<feature type="region of interest" description="Disordered" evidence="7">
    <location>
        <begin position="1382"/>
        <end position="1406"/>
    </location>
</feature>
<feature type="compositionally biased region" description="Polar residues" evidence="7">
    <location>
        <begin position="479"/>
        <end position="492"/>
    </location>
</feature>
<keyword evidence="9" id="KW-1185">Reference proteome</keyword>
<dbReference type="EMBL" id="ML996089">
    <property type="protein sequence ID" value="KAF2150479.1"/>
    <property type="molecule type" value="Genomic_DNA"/>
</dbReference>
<feature type="compositionally biased region" description="Pro residues" evidence="7">
    <location>
        <begin position="120"/>
        <end position="141"/>
    </location>
</feature>
<accession>A0A9P4MHZ6</accession>
<evidence type="ECO:0000256" key="3">
    <source>
        <dbReference type="ARBA" id="ARBA00022490"/>
    </source>
</evidence>
<feature type="compositionally biased region" description="Basic and acidic residues" evidence="7">
    <location>
        <begin position="108"/>
        <end position="118"/>
    </location>
</feature>
<dbReference type="GO" id="GO:0005737">
    <property type="term" value="C:cytoplasm"/>
    <property type="evidence" value="ECO:0007669"/>
    <property type="project" value="UniProtKB-SubCell"/>
</dbReference>
<feature type="compositionally biased region" description="Low complexity" evidence="7">
    <location>
        <begin position="559"/>
        <end position="578"/>
    </location>
</feature>
<evidence type="ECO:0000256" key="1">
    <source>
        <dbReference type="ARBA" id="ARBA00004496"/>
    </source>
</evidence>
<evidence type="ECO:0000256" key="6">
    <source>
        <dbReference type="SAM" id="Coils"/>
    </source>
</evidence>
<keyword evidence="4" id="KW-0677">Repeat</keyword>
<feature type="coiled-coil region" evidence="6">
    <location>
        <begin position="926"/>
        <end position="974"/>
    </location>
</feature>
<dbReference type="InterPro" id="IPR006652">
    <property type="entry name" value="Kelch_1"/>
</dbReference>
<feature type="region of interest" description="Disordered" evidence="7">
    <location>
        <begin position="1574"/>
        <end position="1619"/>
    </location>
</feature>
<evidence type="ECO:0000256" key="4">
    <source>
        <dbReference type="ARBA" id="ARBA00022737"/>
    </source>
</evidence>
<feature type="compositionally biased region" description="Polar residues" evidence="7">
    <location>
        <begin position="635"/>
        <end position="668"/>
    </location>
</feature>
<name>A0A9P4MHZ6_9PEZI</name>
<feature type="region of interest" description="Disordered" evidence="7">
    <location>
        <begin position="1"/>
        <end position="145"/>
    </location>
</feature>
<sequence length="1619" mass="178379">MSFFFKSSKKAQSPSGLPQASRGIKSSDGPQGSAAVSSLSGMNGPAPRSDFQIRPRSPTSAGGPVQNGSLPNSTANKAPMDSSITRTSEDLINGSIQPTKPVGLEQRITVRDRSDSDSRIPPPTRIAGPPPSRPAPDPSPYPWSQRQLTYSVPNVYPFPRYGPAVNAVASRDGVLYVMGGLINGSTVKGDLWTIEAGQGSLSCYPVQTTSEGPGPRVGHASLLVGNAFIVFGGDTKTEESDFLDETLYLLNTSTKQWSRAAPAGPRPPGRYGHTLNILGSKIYIFGGQVEGYFFNDLVAFDLNALQQASNRWEILIQNSLDGGPKTGQIPPARTNHTMVTWGDHLYLFGGTDGVIWFNDVWSYDAKTNAWTELECIGYIPTAREGHAAALIGDVMYVFGGRTEDGNDLGDLAAFRISSRRWYTFQNMGPSPSPRSGHSMTALGKTIVVLGGEPSSAPRDAGELSLAYFLDTTKIRYPPDSSTQQIQSQNQVPMQADPRIGQRRPSLDKSNIPQSRNITPKQLDMGPPQRMGSDSQSHLYRGPEAQPAAGSRLPRSAGMQQQPVQTQTQPQPQHQSQSSREMSPQPLQNGTSSRSQSQNGRPSSPLVEGAVRAGSESRSQQPSKLSGESPIMKTRTLASPTYEDQNVVQRSNVEPMNVQKPQTQLLNQKDSVEPIEQAMVNPPRTSSRQKRYPFGEQDGTPRPSMDRPSLDRPSLDRPSLDRPSMDRPSLDRPPTDRSTPQSRRAESRQADTLVTQVDSGLGSSPAITQQHDLVLKQLEAEKSQNAWYASELALARKAGYAPSTNATAMDESRSNSVADDEKPLIEALLKTRAELMRTQTLMEEKAGSMAEKIAHIERQRDMAISEATFAKAKLAASSSDGGLEGIHDSDRSDDLGRRLAVAIAAQAEMAKRMETVTKEVEAEKHGRQLAEENAETAQKRFADLESERQRAAQELETLRAELHEAQRVAREESARSSESVSAHKLLTVDKTELEGKLEAALSQSRDHTTALVSLNEAVIASSDKASLFERKLDEERSTTSRLETKISELKSQLEERTSELETTSRQLRDAEELAETHAQEAKTHRTAVLEGLSKVRATTPSDHSMNDERVTILQDQARAANELARKNQEAADAAAEKLRRAEERIAGLEVYQEQSSREGMSMRKQVHAQTKELRSLGEERTRLQQQLQSQQLEANAINVQHSALKDVLAERGINPSEIRKNRMVDSPSSLSRHGASTPDPTRLRELEQQLDASNKAQEDLRSRLDEIVDRDAATRREYEEKLSALDNDHQAAAKYLRGTEKMLSKMKQELQRVKQQSTEYLEELEILRAKAKDDEARAPPLEWETERERLLQDFQGVKSSLESSMAPLEKRISELQSEIKSRDTDLETLKSSHATQQADLASLRSTHDTSRLDLERLQKENAALEERATDAEQKVQILLDQVESSMDNYRRQTATNGEGPGHQRGVSMASITTAQMFGGPEHVHGHSRGESIGGDSVYSQHQSEGSHARDSIAPPDRNSMAINSMMTELDGLRYRLSGKFDFERTPTQGTFVPAAGAGLSDWRRGLERESTEFDMYPGKLDPSVHNQGPREDMPSIVEPTRSPIKENGIPQEKGVNEVQV</sequence>
<keyword evidence="2" id="KW-0880">Kelch repeat</keyword>
<feature type="coiled-coil region" evidence="6">
    <location>
        <begin position="1031"/>
        <end position="1079"/>
    </location>
</feature>
<dbReference type="PANTHER" id="PTHR46093">
    <property type="entry name" value="ACYL-COA-BINDING DOMAIN-CONTAINING PROTEIN 5"/>
    <property type="match status" value="1"/>
</dbReference>
<evidence type="ECO:0000313" key="8">
    <source>
        <dbReference type="EMBL" id="KAF2150479.1"/>
    </source>
</evidence>
<organism evidence="8 9">
    <name type="scientific">Myriangium duriaei CBS 260.36</name>
    <dbReference type="NCBI Taxonomy" id="1168546"/>
    <lineage>
        <taxon>Eukaryota</taxon>
        <taxon>Fungi</taxon>
        <taxon>Dikarya</taxon>
        <taxon>Ascomycota</taxon>
        <taxon>Pezizomycotina</taxon>
        <taxon>Dothideomycetes</taxon>
        <taxon>Dothideomycetidae</taxon>
        <taxon>Myriangiales</taxon>
        <taxon>Myriangiaceae</taxon>
        <taxon>Myriangium</taxon>
    </lineage>
</organism>
<dbReference type="InterPro" id="IPR015915">
    <property type="entry name" value="Kelch-typ_b-propeller"/>
</dbReference>
<evidence type="ECO:0000256" key="7">
    <source>
        <dbReference type="SAM" id="MobiDB-lite"/>
    </source>
</evidence>
<dbReference type="FunFam" id="2.120.10.80:FF:000049">
    <property type="entry name" value="Cell polarity protein (Tea1)"/>
    <property type="match status" value="1"/>
</dbReference>
<feature type="compositionally biased region" description="Basic and acidic residues" evidence="7">
    <location>
        <begin position="703"/>
        <end position="734"/>
    </location>
</feature>
<dbReference type="Gene3D" id="2.120.10.80">
    <property type="entry name" value="Kelch-type beta propeller"/>
    <property type="match status" value="2"/>
</dbReference>
<dbReference type="SMART" id="SM00612">
    <property type="entry name" value="Kelch"/>
    <property type="match status" value="2"/>
</dbReference>